<proteinExistence type="predicted"/>
<dbReference type="EMBL" id="BGZK01000125">
    <property type="protein sequence ID" value="GBP21171.1"/>
    <property type="molecule type" value="Genomic_DNA"/>
</dbReference>
<evidence type="ECO:0000256" key="1">
    <source>
        <dbReference type="SAM" id="MobiDB-lite"/>
    </source>
</evidence>
<dbReference type="AlphaFoldDB" id="A0A4C1U4D7"/>
<feature type="region of interest" description="Disordered" evidence="1">
    <location>
        <begin position="71"/>
        <end position="92"/>
    </location>
</feature>
<comment type="caution">
    <text evidence="2">The sequence shown here is derived from an EMBL/GenBank/DDBJ whole genome shotgun (WGS) entry which is preliminary data.</text>
</comment>
<evidence type="ECO:0000313" key="2">
    <source>
        <dbReference type="EMBL" id="GBP21171.1"/>
    </source>
</evidence>
<evidence type="ECO:0000313" key="3">
    <source>
        <dbReference type="Proteomes" id="UP000299102"/>
    </source>
</evidence>
<accession>A0A4C1U4D7</accession>
<name>A0A4C1U4D7_EUMVA</name>
<organism evidence="2 3">
    <name type="scientific">Eumeta variegata</name>
    <name type="common">Bagworm moth</name>
    <name type="synonym">Eumeta japonica</name>
    <dbReference type="NCBI Taxonomy" id="151549"/>
    <lineage>
        <taxon>Eukaryota</taxon>
        <taxon>Metazoa</taxon>
        <taxon>Ecdysozoa</taxon>
        <taxon>Arthropoda</taxon>
        <taxon>Hexapoda</taxon>
        <taxon>Insecta</taxon>
        <taxon>Pterygota</taxon>
        <taxon>Neoptera</taxon>
        <taxon>Endopterygota</taxon>
        <taxon>Lepidoptera</taxon>
        <taxon>Glossata</taxon>
        <taxon>Ditrysia</taxon>
        <taxon>Tineoidea</taxon>
        <taxon>Psychidae</taxon>
        <taxon>Oiketicinae</taxon>
        <taxon>Eumeta</taxon>
    </lineage>
</organism>
<reference evidence="2 3" key="1">
    <citation type="journal article" date="2019" name="Commun. Biol.">
        <title>The bagworm genome reveals a unique fibroin gene that provides high tensile strength.</title>
        <authorList>
            <person name="Kono N."/>
            <person name="Nakamura H."/>
            <person name="Ohtoshi R."/>
            <person name="Tomita M."/>
            <person name="Numata K."/>
            <person name="Arakawa K."/>
        </authorList>
    </citation>
    <scope>NUCLEOTIDE SEQUENCE [LARGE SCALE GENOMIC DNA]</scope>
</reference>
<keyword evidence="3" id="KW-1185">Reference proteome</keyword>
<dbReference type="Proteomes" id="UP000299102">
    <property type="component" value="Unassembled WGS sequence"/>
</dbReference>
<gene>
    <name evidence="2" type="ORF">EVAR_11202_1</name>
</gene>
<protein>
    <submittedName>
        <fullName evidence="2">Uncharacterized protein</fullName>
    </submittedName>
</protein>
<sequence length="92" mass="10293">MCRRRLKLNYCRRPGLAQGRRSPGRFLAKCHGRLGVPEVGAGSSIVMSLRLCRQRIEAALSGRRVQRFFHARPRAPDPARSGCDEQTAESVC</sequence>